<evidence type="ECO:0000313" key="2">
    <source>
        <dbReference type="Proteomes" id="UP000324897"/>
    </source>
</evidence>
<sequence>MVLFTEKKQDRRLIIFFSRARRSMQPMISLQAKSYHIIFVVVAQLRLGVVEPVMLLLTQGCSVARDNKIAVLMESHRSEAYAEENLMKTVNKELRDLT</sequence>
<feature type="non-terminal residue" evidence="1">
    <location>
        <position position="1"/>
    </location>
</feature>
<protein>
    <submittedName>
        <fullName evidence="1">Uncharacterized protein</fullName>
    </submittedName>
</protein>
<evidence type="ECO:0000313" key="1">
    <source>
        <dbReference type="EMBL" id="TVU03669.1"/>
    </source>
</evidence>
<proteinExistence type="predicted"/>
<name>A0A5J9SXD8_9POAL</name>
<dbReference type="AlphaFoldDB" id="A0A5J9SXD8"/>
<accession>A0A5J9SXD8</accession>
<keyword evidence="2" id="KW-1185">Reference proteome</keyword>
<dbReference type="EMBL" id="RWGY01000163">
    <property type="protein sequence ID" value="TVU03669.1"/>
    <property type="molecule type" value="Genomic_DNA"/>
</dbReference>
<comment type="caution">
    <text evidence="1">The sequence shown here is derived from an EMBL/GenBank/DDBJ whole genome shotgun (WGS) entry which is preliminary data.</text>
</comment>
<dbReference type="Gramene" id="TVU03669">
    <property type="protein sequence ID" value="TVU03669"/>
    <property type="gene ID" value="EJB05_50858"/>
</dbReference>
<reference evidence="1 2" key="1">
    <citation type="journal article" date="2019" name="Sci. Rep.">
        <title>A high-quality genome of Eragrostis curvula grass provides insights into Poaceae evolution and supports new strategies to enhance forage quality.</title>
        <authorList>
            <person name="Carballo J."/>
            <person name="Santos B.A.C.M."/>
            <person name="Zappacosta D."/>
            <person name="Garbus I."/>
            <person name="Selva J.P."/>
            <person name="Gallo C.A."/>
            <person name="Diaz A."/>
            <person name="Albertini E."/>
            <person name="Caccamo M."/>
            <person name="Echenique V."/>
        </authorList>
    </citation>
    <scope>NUCLEOTIDE SEQUENCE [LARGE SCALE GENOMIC DNA]</scope>
    <source>
        <strain evidence="2">cv. Victoria</strain>
        <tissue evidence="1">Leaf</tissue>
    </source>
</reference>
<organism evidence="1 2">
    <name type="scientific">Eragrostis curvula</name>
    <name type="common">weeping love grass</name>
    <dbReference type="NCBI Taxonomy" id="38414"/>
    <lineage>
        <taxon>Eukaryota</taxon>
        <taxon>Viridiplantae</taxon>
        <taxon>Streptophyta</taxon>
        <taxon>Embryophyta</taxon>
        <taxon>Tracheophyta</taxon>
        <taxon>Spermatophyta</taxon>
        <taxon>Magnoliopsida</taxon>
        <taxon>Liliopsida</taxon>
        <taxon>Poales</taxon>
        <taxon>Poaceae</taxon>
        <taxon>PACMAD clade</taxon>
        <taxon>Chloridoideae</taxon>
        <taxon>Eragrostideae</taxon>
        <taxon>Eragrostidinae</taxon>
        <taxon>Eragrostis</taxon>
    </lineage>
</organism>
<dbReference type="Proteomes" id="UP000324897">
    <property type="component" value="Unassembled WGS sequence"/>
</dbReference>
<gene>
    <name evidence="1" type="ORF">EJB05_50858</name>
</gene>